<comment type="caution">
    <text evidence="7">The sequence shown here is derived from an EMBL/GenBank/DDBJ whole genome shotgun (WGS) entry which is preliminary data.</text>
</comment>
<dbReference type="NCBIfam" id="TIGR02550">
    <property type="entry name" value="flagell_flgL"/>
    <property type="match status" value="1"/>
</dbReference>
<comment type="similarity">
    <text evidence="3">Belongs to the bacterial flagellin family.</text>
</comment>
<reference evidence="7 8" key="1">
    <citation type="submission" date="2015-04" db="EMBL/GenBank/DDBJ databases">
        <title>Whole genome shotgun sequence of Sphingomonas changbaiensis NBRC 104936.</title>
        <authorList>
            <person name="Katano-Makiyama Y."/>
            <person name="Hosoyama A."/>
            <person name="Hashimoto M."/>
            <person name="Noguchi M."/>
            <person name="Tsuchikane K."/>
            <person name="Ohji S."/>
            <person name="Yamazoe A."/>
            <person name="Ichikawa N."/>
            <person name="Kimura A."/>
            <person name="Fujita N."/>
        </authorList>
    </citation>
    <scope>NUCLEOTIDE SEQUENCE [LARGE SCALE GENOMIC DNA]</scope>
    <source>
        <strain evidence="7 8">NBRC 104936</strain>
    </source>
</reference>
<keyword evidence="7" id="KW-0969">Cilium</keyword>
<dbReference type="AlphaFoldDB" id="A0A0E9MQG2"/>
<keyword evidence="4" id="KW-0975">Bacterial flagellum</keyword>
<keyword evidence="7" id="KW-0282">Flagellum</keyword>
<dbReference type="PANTHER" id="PTHR42792">
    <property type="entry name" value="FLAGELLIN"/>
    <property type="match status" value="1"/>
</dbReference>
<dbReference type="GO" id="GO:0005576">
    <property type="term" value="C:extracellular region"/>
    <property type="evidence" value="ECO:0007669"/>
    <property type="project" value="UniProtKB-SubCell"/>
</dbReference>
<dbReference type="GO" id="GO:0071973">
    <property type="term" value="P:bacterial-type flagellum-dependent cell motility"/>
    <property type="evidence" value="ECO:0007669"/>
    <property type="project" value="InterPro"/>
</dbReference>
<organism evidence="7 8">
    <name type="scientific">Sphingomonas changbaiensis NBRC 104936</name>
    <dbReference type="NCBI Taxonomy" id="1219043"/>
    <lineage>
        <taxon>Bacteria</taxon>
        <taxon>Pseudomonadati</taxon>
        <taxon>Pseudomonadota</taxon>
        <taxon>Alphaproteobacteria</taxon>
        <taxon>Sphingomonadales</taxon>
        <taxon>Sphingomonadaceae</taxon>
        <taxon>Sphingomonas</taxon>
    </lineage>
</organism>
<dbReference type="EMBL" id="BBWU01000039">
    <property type="protein sequence ID" value="GAO39794.1"/>
    <property type="molecule type" value="Genomic_DNA"/>
</dbReference>
<evidence type="ECO:0000259" key="6">
    <source>
        <dbReference type="Pfam" id="PF00700"/>
    </source>
</evidence>
<protein>
    <submittedName>
        <fullName evidence="7">Flagellar hook-associated protein FlgL</fullName>
    </submittedName>
</protein>
<dbReference type="InterPro" id="IPR001492">
    <property type="entry name" value="Flagellin"/>
</dbReference>
<evidence type="ECO:0000313" key="8">
    <source>
        <dbReference type="Proteomes" id="UP000033202"/>
    </source>
</evidence>
<accession>A0A0E9MQG2</accession>
<evidence type="ECO:0000256" key="3">
    <source>
        <dbReference type="ARBA" id="ARBA00005709"/>
    </source>
</evidence>
<dbReference type="PANTHER" id="PTHR42792:SF1">
    <property type="entry name" value="FLAGELLAR HOOK-ASSOCIATED PROTEIN 3"/>
    <property type="match status" value="1"/>
</dbReference>
<name>A0A0E9MQG2_9SPHN</name>
<feature type="domain" description="Flagellin C-terminal" evidence="6">
    <location>
        <begin position="229"/>
        <end position="306"/>
    </location>
</feature>
<dbReference type="Pfam" id="PF00669">
    <property type="entry name" value="Flagellin_N"/>
    <property type="match status" value="1"/>
</dbReference>
<dbReference type="InterPro" id="IPR013384">
    <property type="entry name" value="Flagell_FlgL"/>
</dbReference>
<keyword evidence="7" id="KW-0966">Cell projection</keyword>
<sequence>MKIGTAYFFDSRNRQMGDLSGLAAKLQEQIATGKRILTPSDDPIISARLARMAGGAADQTQFASNVKLAQSILGQSDTALDSVTNDLQRAQELLVRAGSDTLNDDNRAAMAAELKSIVDNLYSTANTTDVRGTALFGGSSAGPAYSRAADGTISFVGQGEAPPIPVGDGVTVQASDSGPRVFGGIQVGGTTKDVFKIVSDLAKALDVGGSATPADRKQALADASDGLAAALENVNTARASIGARGARLDIQSESLAKAANDYDIERGNLEGVDIQAAVTDLQKTMLTLQATQASFTKLSQLSLFDYIR</sequence>
<evidence type="ECO:0000256" key="1">
    <source>
        <dbReference type="ARBA" id="ARBA00004365"/>
    </source>
</evidence>
<comment type="subcellular location">
    <subcellularLocation>
        <location evidence="1">Bacterial flagellum</location>
    </subcellularLocation>
    <subcellularLocation>
        <location evidence="2">Secreted</location>
    </subcellularLocation>
</comment>
<gene>
    <name evidence="7" type="primary">flgL</name>
    <name evidence="7" type="ORF">SCH01S_39_00790</name>
</gene>
<dbReference type="Proteomes" id="UP000033202">
    <property type="component" value="Unassembled WGS sequence"/>
</dbReference>
<dbReference type="OrthoDB" id="7389561at2"/>
<evidence type="ECO:0000313" key="7">
    <source>
        <dbReference type="EMBL" id="GAO39794.1"/>
    </source>
</evidence>
<dbReference type="STRING" id="1219043.SCH01S_39_00790"/>
<dbReference type="SUPFAM" id="SSF64518">
    <property type="entry name" value="Phase 1 flagellin"/>
    <property type="match status" value="1"/>
</dbReference>
<dbReference type="InterPro" id="IPR046358">
    <property type="entry name" value="Flagellin_C"/>
</dbReference>
<dbReference type="Gene3D" id="1.20.1330.10">
    <property type="entry name" value="f41 fragment of flagellin, N-terminal domain"/>
    <property type="match status" value="1"/>
</dbReference>
<dbReference type="GO" id="GO:0009424">
    <property type="term" value="C:bacterial-type flagellum hook"/>
    <property type="evidence" value="ECO:0007669"/>
    <property type="project" value="InterPro"/>
</dbReference>
<evidence type="ECO:0000259" key="5">
    <source>
        <dbReference type="Pfam" id="PF00669"/>
    </source>
</evidence>
<keyword evidence="8" id="KW-1185">Reference proteome</keyword>
<dbReference type="Pfam" id="PF00700">
    <property type="entry name" value="Flagellin_C"/>
    <property type="match status" value="1"/>
</dbReference>
<evidence type="ECO:0000256" key="4">
    <source>
        <dbReference type="ARBA" id="ARBA00023143"/>
    </source>
</evidence>
<dbReference type="RefSeq" id="WP_046348600.1">
    <property type="nucleotide sequence ID" value="NZ_BBWU01000039.1"/>
</dbReference>
<dbReference type="GO" id="GO:0005198">
    <property type="term" value="F:structural molecule activity"/>
    <property type="evidence" value="ECO:0007669"/>
    <property type="project" value="InterPro"/>
</dbReference>
<evidence type="ECO:0000256" key="2">
    <source>
        <dbReference type="ARBA" id="ARBA00004613"/>
    </source>
</evidence>
<proteinExistence type="inferred from homology"/>
<dbReference type="InterPro" id="IPR001029">
    <property type="entry name" value="Flagellin_N"/>
</dbReference>
<feature type="domain" description="Flagellin N-terminal" evidence="5">
    <location>
        <begin position="24"/>
        <end position="140"/>
    </location>
</feature>